<evidence type="ECO:0000259" key="1">
    <source>
        <dbReference type="Pfam" id="PF13614"/>
    </source>
</evidence>
<dbReference type="InterPro" id="IPR025669">
    <property type="entry name" value="AAA_dom"/>
</dbReference>
<comment type="caution">
    <text evidence="2">The sequence shown here is derived from an EMBL/GenBank/DDBJ whole genome shotgun (WGS) entry which is preliminary data.</text>
</comment>
<dbReference type="Pfam" id="PF13614">
    <property type="entry name" value="AAA_31"/>
    <property type="match status" value="1"/>
</dbReference>
<keyword evidence="3" id="KW-1185">Reference proteome</keyword>
<feature type="domain" description="AAA" evidence="1">
    <location>
        <begin position="3"/>
        <end position="190"/>
    </location>
</feature>
<dbReference type="Proteomes" id="UP001212123">
    <property type="component" value="Unassembled WGS sequence"/>
</dbReference>
<dbReference type="EMBL" id="JAQMTU010000064">
    <property type="protein sequence ID" value="MDB9487017.1"/>
    <property type="molecule type" value="Genomic_DNA"/>
</dbReference>
<dbReference type="SUPFAM" id="SSF52540">
    <property type="entry name" value="P-loop containing nucleoside triphosphate hydrolases"/>
    <property type="match status" value="1"/>
</dbReference>
<evidence type="ECO:0000313" key="2">
    <source>
        <dbReference type="EMBL" id="MDB9487017.1"/>
    </source>
</evidence>
<dbReference type="InterPro" id="IPR027417">
    <property type="entry name" value="P-loop_NTPase"/>
</dbReference>
<dbReference type="InterPro" id="IPR050678">
    <property type="entry name" value="DNA_Partitioning_ATPase"/>
</dbReference>
<dbReference type="CDD" id="cd02042">
    <property type="entry name" value="ParAB_family"/>
    <property type="match status" value="1"/>
</dbReference>
<proteinExistence type="predicted"/>
<sequence length="277" mass="31896">MATVVSMINMKGGVGKTTLTFNLAWYCASKANLRVLAVDLDPQSNLSQYFLGERKYQNYINNNDNQKTVVDIFEQCKERKFQPEDVINIYDDDWEDCGLIDLIPCNLKLNKTLKNPTEKAQKLKRFLDQLDNKYDLIIIDCAPTDSILTTAAYFASDHLIIPVKTEFLATIGLPLLRESVDEHNENNDNKAKISGIIFTGKKRKNPSNSQKEACEDVLRFAISNRYYLFKNELYHSEFYPSSSQDAKPIFRVDRIHTQIKEELYQLGEEFLEVIGLQ</sequence>
<dbReference type="Gene3D" id="3.40.50.300">
    <property type="entry name" value="P-loop containing nucleotide triphosphate hydrolases"/>
    <property type="match status" value="1"/>
</dbReference>
<accession>A0ABT5A776</accession>
<protein>
    <submittedName>
        <fullName evidence="2">ParA family protein</fullName>
    </submittedName>
</protein>
<evidence type="ECO:0000313" key="3">
    <source>
        <dbReference type="Proteomes" id="UP001212123"/>
    </source>
</evidence>
<dbReference type="PANTHER" id="PTHR13696:SF99">
    <property type="entry name" value="COBYRINIC ACID AC-DIAMIDE SYNTHASE"/>
    <property type="match status" value="1"/>
</dbReference>
<reference evidence="2 3" key="1">
    <citation type="submission" date="2023-01" db="EMBL/GenBank/DDBJ databases">
        <title>Genomes from the Australian National Cyanobacteria Reference Collection.</title>
        <authorList>
            <person name="Willis A."/>
            <person name="Lee E.M.F."/>
        </authorList>
    </citation>
    <scope>NUCLEOTIDE SEQUENCE [LARGE SCALE GENOMIC DNA]</scope>
    <source>
        <strain evidence="2 3">CS-537/01</strain>
    </source>
</reference>
<name>A0ABT5A776_9CYAN</name>
<gene>
    <name evidence="2" type="ORF">PN492_10750</name>
</gene>
<dbReference type="PANTHER" id="PTHR13696">
    <property type="entry name" value="P-LOOP CONTAINING NUCLEOSIDE TRIPHOSPHATE HYDROLASE"/>
    <property type="match status" value="1"/>
</dbReference>
<dbReference type="RefSeq" id="WP_271805519.1">
    <property type="nucleotide sequence ID" value="NZ_JAQMTU010000064.1"/>
</dbReference>
<organism evidence="2 3">
    <name type="scientific">Dolichospermum circinale CS-537/01</name>
    <dbReference type="NCBI Taxonomy" id="3021739"/>
    <lineage>
        <taxon>Bacteria</taxon>
        <taxon>Bacillati</taxon>
        <taxon>Cyanobacteriota</taxon>
        <taxon>Cyanophyceae</taxon>
        <taxon>Nostocales</taxon>
        <taxon>Aphanizomenonaceae</taxon>
        <taxon>Dolichospermum</taxon>
        <taxon>Dolichospermum circinale</taxon>
    </lineage>
</organism>